<protein>
    <recommendedName>
        <fullName evidence="1">N-acetyltransferase domain-containing protein</fullName>
    </recommendedName>
</protein>
<dbReference type="RefSeq" id="WP_188461310.1">
    <property type="nucleotide sequence ID" value="NZ_BAABHU010000003.1"/>
</dbReference>
<proteinExistence type="predicted"/>
<name>A0ABQ1LR56_9BACT</name>
<keyword evidence="3" id="KW-1185">Reference proteome</keyword>
<gene>
    <name evidence="2" type="ORF">GCM10011506_12190</name>
</gene>
<dbReference type="Pfam" id="PF13527">
    <property type="entry name" value="Acetyltransf_9"/>
    <property type="match status" value="1"/>
</dbReference>
<organism evidence="2 3">
    <name type="scientific">Marivirga lumbricoides</name>
    <dbReference type="NCBI Taxonomy" id="1046115"/>
    <lineage>
        <taxon>Bacteria</taxon>
        <taxon>Pseudomonadati</taxon>
        <taxon>Bacteroidota</taxon>
        <taxon>Cytophagia</taxon>
        <taxon>Cytophagales</taxon>
        <taxon>Marivirgaceae</taxon>
        <taxon>Marivirga</taxon>
    </lineage>
</organism>
<accession>A0ABQ1LR56</accession>
<feature type="domain" description="N-acetyltransferase" evidence="1">
    <location>
        <begin position="1"/>
        <end position="156"/>
    </location>
</feature>
<dbReference type="SUPFAM" id="SSF55729">
    <property type="entry name" value="Acyl-CoA N-acyltransferases (Nat)"/>
    <property type="match status" value="1"/>
</dbReference>
<dbReference type="PROSITE" id="PS51186">
    <property type="entry name" value="GNAT"/>
    <property type="match status" value="1"/>
</dbReference>
<evidence type="ECO:0000259" key="1">
    <source>
        <dbReference type="PROSITE" id="PS51186"/>
    </source>
</evidence>
<dbReference type="Proteomes" id="UP000636010">
    <property type="component" value="Unassembled WGS sequence"/>
</dbReference>
<dbReference type="InterPro" id="IPR016181">
    <property type="entry name" value="Acyl_CoA_acyltransferase"/>
</dbReference>
<dbReference type="Gene3D" id="3.40.630.30">
    <property type="match status" value="1"/>
</dbReference>
<dbReference type="EMBL" id="BMEC01000003">
    <property type="protein sequence ID" value="GGC28374.1"/>
    <property type="molecule type" value="Genomic_DNA"/>
</dbReference>
<evidence type="ECO:0000313" key="2">
    <source>
        <dbReference type="EMBL" id="GGC28374.1"/>
    </source>
</evidence>
<evidence type="ECO:0000313" key="3">
    <source>
        <dbReference type="Proteomes" id="UP000636010"/>
    </source>
</evidence>
<sequence length="315" mass="36174">MNIRKATHSDIPQIIQLLKNSLGESLMPKSEAYWQWKHINNPFGASPVWVAEEEGQLIGVRAFMQWSWEKEGMVLNAIRAVDTATDPSHQGKGIFKKLTLGLLEQCEAEGIDLVFNTPNSQSKPGYLKMGWQEAGKLPIKISFKRPFHILKAKIKGGKETQFLKVKNANQFDLKTALDNYTFDFEPKNHWQTAYDLKYLHWRYAEIPIIPYYAHYNKEACCIFRLKAGALGIELRVCDTFGQQSAIEKLLQHVYKNCTFDYMSITGFSSICLPGLVKRKMNIGPDVTIRPLAKREVEEFQQFKNWHPALGDLEVF</sequence>
<dbReference type="InterPro" id="IPR000182">
    <property type="entry name" value="GNAT_dom"/>
</dbReference>
<reference evidence="3" key="1">
    <citation type="journal article" date="2019" name="Int. J. Syst. Evol. Microbiol.">
        <title>The Global Catalogue of Microorganisms (GCM) 10K type strain sequencing project: providing services to taxonomists for standard genome sequencing and annotation.</title>
        <authorList>
            <consortium name="The Broad Institute Genomics Platform"/>
            <consortium name="The Broad Institute Genome Sequencing Center for Infectious Disease"/>
            <person name="Wu L."/>
            <person name="Ma J."/>
        </authorList>
    </citation>
    <scope>NUCLEOTIDE SEQUENCE [LARGE SCALE GENOMIC DNA]</scope>
    <source>
        <strain evidence="3">CGMCC 1.10832</strain>
    </source>
</reference>
<dbReference type="CDD" id="cd04301">
    <property type="entry name" value="NAT_SF"/>
    <property type="match status" value="1"/>
</dbReference>
<comment type="caution">
    <text evidence="2">The sequence shown here is derived from an EMBL/GenBank/DDBJ whole genome shotgun (WGS) entry which is preliminary data.</text>
</comment>